<dbReference type="AlphaFoldDB" id="A0A4Q8LGS7"/>
<sequence>MAFNVFVEARETVNVGGGVFLSDAAVEQPFSIVFEDDGETGYLYAHRWNTALALWEIVDALHVYNVEDVLDRHVPVEVKIGWSRDDAKAVLFINDQAQAAFDFQGKRGYCRSEFPAPARASGWTRPAWSDEVEGLFA</sequence>
<gene>
    <name evidence="1" type="ORF">EA660_03705</name>
</gene>
<dbReference type="Proteomes" id="UP000292627">
    <property type="component" value="Unassembled WGS sequence"/>
</dbReference>
<organism evidence="1 2">
    <name type="scientific">Pseudoxanthomonas winnipegensis</name>
    <dbReference type="NCBI Taxonomy" id="2480810"/>
    <lineage>
        <taxon>Bacteria</taxon>
        <taxon>Pseudomonadati</taxon>
        <taxon>Pseudomonadota</taxon>
        <taxon>Gammaproteobacteria</taxon>
        <taxon>Lysobacterales</taxon>
        <taxon>Lysobacteraceae</taxon>
        <taxon>Pseudoxanthomonas</taxon>
    </lineage>
</organism>
<reference evidence="1 2" key="1">
    <citation type="submission" date="2019-02" db="EMBL/GenBank/DDBJ databases">
        <title>WGS of Pseudoxanthomonas species novum from clinical isolates.</title>
        <authorList>
            <person name="Bernier A.-M."/>
            <person name="Bernard K."/>
            <person name="Vachon A."/>
        </authorList>
    </citation>
    <scope>NUCLEOTIDE SEQUENCE [LARGE SCALE GENOMIC DNA]</scope>
    <source>
        <strain evidence="1 2">NML171200</strain>
    </source>
</reference>
<evidence type="ECO:0000313" key="2">
    <source>
        <dbReference type="Proteomes" id="UP000292627"/>
    </source>
</evidence>
<comment type="caution">
    <text evidence="1">The sequence shown here is derived from an EMBL/GenBank/DDBJ whole genome shotgun (WGS) entry which is preliminary data.</text>
</comment>
<dbReference type="Pfam" id="PF10008">
    <property type="entry name" value="DUF2251"/>
    <property type="match status" value="1"/>
</dbReference>
<accession>A0A4Q8LGS7</accession>
<proteinExistence type="predicted"/>
<name>A0A4Q8LGS7_9GAMM</name>
<protein>
    <submittedName>
        <fullName evidence="1">DUF2251 domain-containing protein</fullName>
    </submittedName>
</protein>
<evidence type="ECO:0000313" key="1">
    <source>
        <dbReference type="EMBL" id="TAA28692.1"/>
    </source>
</evidence>
<dbReference type="EMBL" id="SHMC01000001">
    <property type="protein sequence ID" value="TAA28692.1"/>
    <property type="molecule type" value="Genomic_DNA"/>
</dbReference>
<dbReference type="RefSeq" id="WP_130550213.1">
    <property type="nucleotide sequence ID" value="NZ_SHMC01000001.1"/>
</dbReference>
<dbReference type="OrthoDB" id="5679620at2"/>
<dbReference type="InterPro" id="IPR014449">
    <property type="entry name" value="UCP007050_HI0931"/>
</dbReference>